<dbReference type="InterPro" id="IPR016181">
    <property type="entry name" value="Acyl_CoA_acyltransferase"/>
</dbReference>
<sequence>MSTAFFSYIESLALRTWPAETEEYHNGWFFRASGGITRRANSIWTSDGTGPWQLDDARPKMAEAFYRKHLLPLRYHISDASPAGLDAWLERQGYAKETPCSVMIADTDEVCERTEASRNTKIKTVVQHRHDPAWVEHFIHMEGFKSEAAGFYDGLFHRVKPDKGFVSLIDGERCVGAGMAVAEDGWAGFVNVVIHPQERGCGLGKLLLHELAQWSRDHGASRLYLQVMNDNAPAIRLYSSTGYKRLYGFHYRTQTSS</sequence>
<dbReference type="InterPro" id="IPR056935">
    <property type="entry name" value="Rv0428c-like_C"/>
</dbReference>
<dbReference type="AlphaFoldDB" id="A0A0U2U826"/>
<dbReference type="KEGG" id="pnp:IJ22_21310"/>
<dbReference type="STRING" id="162209.IJ22_21310"/>
<protein>
    <submittedName>
        <fullName evidence="2">GCN5-related N-acetyltransferase</fullName>
    </submittedName>
</protein>
<dbReference type="PROSITE" id="PS51186">
    <property type="entry name" value="GNAT"/>
    <property type="match status" value="1"/>
</dbReference>
<dbReference type="SUPFAM" id="SSF55729">
    <property type="entry name" value="Acyl-CoA N-acyltransferases (Nat)"/>
    <property type="match status" value="1"/>
</dbReference>
<feature type="domain" description="N-acetyltransferase" evidence="1">
    <location>
        <begin position="123"/>
        <end position="257"/>
    </location>
</feature>
<dbReference type="Gene3D" id="3.40.630.30">
    <property type="match status" value="1"/>
</dbReference>
<gene>
    <name evidence="2" type="ORF">IJ22_21310</name>
</gene>
<proteinExistence type="predicted"/>
<dbReference type="OrthoDB" id="9805924at2"/>
<evidence type="ECO:0000313" key="2">
    <source>
        <dbReference type="EMBL" id="ALS22505.1"/>
    </source>
</evidence>
<dbReference type="InterPro" id="IPR000182">
    <property type="entry name" value="GNAT_dom"/>
</dbReference>
<keyword evidence="3" id="KW-1185">Reference proteome</keyword>
<dbReference type="EMBL" id="CP013652">
    <property type="protein sequence ID" value="ALS22505.1"/>
    <property type="molecule type" value="Genomic_DNA"/>
</dbReference>
<evidence type="ECO:0000259" key="1">
    <source>
        <dbReference type="PROSITE" id="PS51186"/>
    </source>
</evidence>
<dbReference type="PANTHER" id="PTHR43072">
    <property type="entry name" value="N-ACETYLTRANSFERASE"/>
    <property type="match status" value="1"/>
</dbReference>
<dbReference type="GO" id="GO:0016747">
    <property type="term" value="F:acyltransferase activity, transferring groups other than amino-acyl groups"/>
    <property type="evidence" value="ECO:0007669"/>
    <property type="project" value="InterPro"/>
</dbReference>
<accession>A0A0U2U826</accession>
<dbReference type="PATRIC" id="fig|162209.4.peg.2265"/>
<dbReference type="RefSeq" id="WP_062408744.1">
    <property type="nucleotide sequence ID" value="NZ_CP013652.1"/>
</dbReference>
<dbReference type="Proteomes" id="UP000061660">
    <property type="component" value="Chromosome"/>
</dbReference>
<evidence type="ECO:0000313" key="3">
    <source>
        <dbReference type="Proteomes" id="UP000061660"/>
    </source>
</evidence>
<organism evidence="2 3">
    <name type="scientific">Paenibacillus naphthalenovorans</name>
    <dbReference type="NCBI Taxonomy" id="162209"/>
    <lineage>
        <taxon>Bacteria</taxon>
        <taxon>Bacillati</taxon>
        <taxon>Bacillota</taxon>
        <taxon>Bacilli</taxon>
        <taxon>Bacillales</taxon>
        <taxon>Paenibacillaceae</taxon>
        <taxon>Paenibacillus</taxon>
    </lineage>
</organism>
<keyword evidence="2" id="KW-0808">Transferase</keyword>
<dbReference type="CDD" id="cd04301">
    <property type="entry name" value="NAT_SF"/>
    <property type="match status" value="1"/>
</dbReference>
<reference evidence="3" key="1">
    <citation type="submission" date="2015-12" db="EMBL/GenBank/DDBJ databases">
        <title>Complete genome sequences of two moderately thermophilic Paenibacillus species.</title>
        <authorList>
            <person name="Butler R.III."/>
            <person name="Wang J."/>
            <person name="Stark B.C."/>
            <person name="Pombert J.-F."/>
        </authorList>
    </citation>
    <scope>NUCLEOTIDE SEQUENCE [LARGE SCALE GENOMIC DNA]</scope>
    <source>
        <strain evidence="3">32O-Y</strain>
    </source>
</reference>
<reference evidence="2 3" key="2">
    <citation type="journal article" date="2016" name="Genome Announc.">
        <title>Complete Genome Sequences of Two Interactive Moderate Thermophiles, Paenibacillus napthalenovorans 32O-Y and Paenibacillus sp. 32O-W.</title>
        <authorList>
            <person name="Butler R.R.III."/>
            <person name="Wang J."/>
            <person name="Stark B.C."/>
            <person name="Pombert J.F."/>
        </authorList>
    </citation>
    <scope>NUCLEOTIDE SEQUENCE [LARGE SCALE GENOMIC DNA]</scope>
    <source>
        <strain evidence="2 3">32O-Y</strain>
    </source>
</reference>
<dbReference type="PANTHER" id="PTHR43072:SF60">
    <property type="entry name" value="L-2,4-DIAMINOBUTYRIC ACID ACETYLTRANSFERASE"/>
    <property type="match status" value="1"/>
</dbReference>
<dbReference type="Pfam" id="PF24553">
    <property type="entry name" value="Rv0428c_C"/>
    <property type="match status" value="1"/>
</dbReference>
<name>A0A0U2U826_9BACL</name>